<dbReference type="SUPFAM" id="SSF117074">
    <property type="entry name" value="Hypothetical protein PA1324"/>
    <property type="match status" value="1"/>
</dbReference>
<reference evidence="1" key="2">
    <citation type="submission" date="2020-09" db="EMBL/GenBank/DDBJ databases">
        <authorList>
            <person name="Sun Q."/>
            <person name="Sedlacek I."/>
        </authorList>
    </citation>
    <scope>NUCLEOTIDE SEQUENCE</scope>
    <source>
        <strain evidence="1">CCM 7897</strain>
    </source>
</reference>
<evidence type="ECO:0000313" key="2">
    <source>
        <dbReference type="Proteomes" id="UP000606044"/>
    </source>
</evidence>
<organism evidence="1 2">
    <name type="scientific">Azorhizobium oxalatiphilum</name>
    <dbReference type="NCBI Taxonomy" id="980631"/>
    <lineage>
        <taxon>Bacteria</taxon>
        <taxon>Pseudomonadati</taxon>
        <taxon>Pseudomonadota</taxon>
        <taxon>Alphaproteobacteria</taxon>
        <taxon>Hyphomicrobiales</taxon>
        <taxon>Xanthobacteraceae</taxon>
        <taxon>Azorhizobium</taxon>
    </lineage>
</organism>
<evidence type="ECO:0000313" key="1">
    <source>
        <dbReference type="EMBL" id="GGF78776.1"/>
    </source>
</evidence>
<dbReference type="EMBL" id="BMCT01000007">
    <property type="protein sequence ID" value="GGF78776.1"/>
    <property type="molecule type" value="Genomic_DNA"/>
</dbReference>
<reference evidence="1" key="1">
    <citation type="journal article" date="2014" name="Int. J. Syst. Evol. Microbiol.">
        <title>Complete genome sequence of Corynebacterium casei LMG S-19264T (=DSM 44701T), isolated from a smear-ripened cheese.</title>
        <authorList>
            <consortium name="US DOE Joint Genome Institute (JGI-PGF)"/>
            <person name="Walter F."/>
            <person name="Albersmeier A."/>
            <person name="Kalinowski J."/>
            <person name="Ruckert C."/>
        </authorList>
    </citation>
    <scope>NUCLEOTIDE SEQUENCE</scope>
    <source>
        <strain evidence="1">CCM 7897</strain>
    </source>
</reference>
<keyword evidence="2" id="KW-1185">Reference proteome</keyword>
<proteinExistence type="predicted"/>
<accession>A0A917CA59</accession>
<dbReference type="Proteomes" id="UP000606044">
    <property type="component" value="Unassembled WGS sequence"/>
</dbReference>
<protein>
    <submittedName>
        <fullName evidence="1">Uncharacterized protein</fullName>
    </submittedName>
</protein>
<sequence>MANALSTIANTAGQTLADTAALITAQVDAAGVEPAAALVLLGQLAIIRGVQNSGVVSTIATEAVALITAGDISDGAALQALADGALLAGNYGGTTGTNAGAGAYGLMQLMLGMVTLDPALAADAGVQIAATIDVTSASYLGVYSYSMYASAAVNAVLARGASTATYELLAAIATKHGTAQGQSRDPLNLAGTALHTLVAQASDPTATARAIVAAISNVISDLGLTADAGVTLLLGLGATGHVTGNAYWADDYLMAAAAPALAALIHADAISATPTLTMASLEADLVTAVASTRGIYTGLYAIKLLAAAVSELPANDTASLVLIGSALGYYTAQVPGDAADALAAITALITYQTVTGDAAIQMLIGYGGGGGYASVQAGRLMERVLASAATQPEDVAAAVTAAIGTTLTADQAILVLAGIATATTSSRGQAAAWDSLATLFSTDTAAHIAALDAVVGNTAGSALAGTETLYLLANVAALSDGATAGALEAEILALAGRTSLFASVDTAVAVLLTAVANAGQYLFGAEAIAAQAVVIALVGEVIAALVENGALSDAQAVADVTAALTASVSPLDVHRALAVLATLQGHGVDATAVEDAIQSYIDNATGGLTAARAVYDLTTLLATATGDFATALTADIAAILYNPVNFAGTVGLGDEAQIAHVAGLISALYGADPTAAQAMLDGLSARIGALYDLSGTQAAHFLVDLYGAGGTAATAAETTIHDLIDAGTVAVGVFTGMVDGTVAAGFMAATDALSLLGNLETYDTTAVASALSSLILNAHATLAQLQQAVNTDITPGTAISAVALVMRGATGTLLSEAADALESIVGTDATLGSLAVTALMPLIASTDSDLRGVAYEALHAIVAAAGGGDDAYAFLLEYVGDQDTGVRTDARAELAALVADGIVTTTTAVGVLGTALDLSNPDPAANPTQVLAIAAAMLLISPDHATALNFIEQVIGHNGTQPAYGFTRDAAITAIANAAAGSIDALLVAGTDIAALGSSLTSATVFSYVLTAGLLSTTDLITLVAHIGGQLTQADGPFAAGAVIAAQIAGMSDTDKLAAMSGISGLIADDFAHLRPVEAAQIVLGIYLAGELSGAILLSDSLVTDGVIDGGALAYGIVSAMADDIVETADGVVALAAIGTQSTHAETRTAVYEVLSDAITGGTTSSTGRLDVAEVMAGINAAVTGGVITATQAFALVESLLLYRLEEGPFTDPAFVQATDDLQQAVTDEHALLISNGLDVDDAITALALAGGDAGRATRGVVAEQIVALAGSTVSDARVVSDILATLDATPPLTAVQVAAVLMTVAGAGDAGLQVEAGKAIGALYASGDLTALALYQAVYVPVTDGMLTPEQDLNVAFGIVAGGGGVAAGQVLNQLRAAFFSQSELLTALSGAISGGVLTATQAMSAGAGMAAANGQTSNLVAILDRLIATDALTPAAAVETIGTVIGTNYLTVALALTAIETVASNLTGADLTSMGLGLGELLANGIITQTDLRTSLQLAVNGSQSAPVVTPFLSLAEAVALLQGAAADTSAAALAAHVETMAYAIIATLTADNPSGVDAILADIFTQVTAGTLTVASATAQLIAIAGTGADDVQAAVTAQLRAFAENGLVGVSPANGLSIETQAIYQAGLSGAIPADTAAFMLAYLHSTEATSDIGALVNAGLITAAAAVAEILAAADHSPTVVTPALAASALIELITATVNAITVGAAYDADMPNAALAGLIGLINAGDIPLSTLTSLASTAAGGVILGLMFLAGTAPILTPDGLESQVDVATAALATTTDVAATLRGIATLTEAGFADGTDVLGMMASISAGSSDLATVKAVAEAIAGLLADSAVTEAEVLSALGSQYLVAAMLIDGNDPAGSSALFVGVLEHMITLSGDGAPVGIIPALVAAVAVGSDPGLTVTQAIAALGSYALLGNPQYLDSAAEAIAGFPYAASTAFSVLEQMLLDGAADARTSMGALIAAFAAEREISDADLIAEFSTQAPLTAARLIIALRGQNDAATASLGRGAVDWGLIGAGLDALVNPTTPIADVIAQVQADTTGAADDQLDILIAMGLEGDVAMQAAAGRAVYALVDTFDAATLTATLAAHVSPFEGAPLAGFLIALAFAGDDVFLAMVAGVAAGIASTATTGVGVAVDNLVTAGELTGIEAVDFLSYYVTATGGSRAATDAELAKLATAPLDPTAVVAELIAMADTGGNAMLVELAGRIAALAGDGVLTVSAAITQITASGLASDKIVTLLAAGAVSGEGGTAFAAAAGDAIAAEIIAGNIDNDSVLPLIETALADYRGGDIAGEITLLAAMAGNGISGFVLGGVIATHVTAGDISAAAAAALISAQVGTELSGELAEVLLLQIAATSTAAGVTVAETLTSLIESSALTAGSAVAIINVAVTVGQISATLAVRMFADLAAVNGAYAAEVTSGLSAEIQAGHVTAAAALSVFLNLIGTPDSAYPSTSSAGLANVVVAMAGSTATTAAAVIAAIDTAAVDDQVITLAIAATLIVAIANGASPSILDDVADGLITLVDAGLSIANAVATISTATSAGTLHPVYTSAVLIELAGAAEGRADQFTFDLAIGSALAELATDELRGVSSLLSELGTYLGNGTIGADHAALLIASLGLNGFAGDSSSSLAGLLVDGDLTLSQVFGALETLMDASDATGDATLARMMADLGGSTNSVQQVAVGARLALLADDGTLSLTAVTTAIAASVTAGRLTADQRATVLLSVAGHLDGDAQIAIGGILGAEADSAGDVATIAARLDAAFTAGALGSTALISVLAGIAGQAGTHVFAAKVVATELATLIGRGDITGADAMAALEATAGTVPAATLVSALLELMQISGYSALAAGEIESLIGNGLISFADATAAIDAHLFVPGTVVLPSNMYSLAVSESLLLQLAINGDADMQAFVGKQFIELGQAHGTPSLFLTAIGVDAAGQSGALSGEEVIRIYANMVANGVHAPDANNVENFVRLGAYAAVNLYKTSVSTADMVAILADAAEHGSDANILNVVYVIMAINAPADAVAAVHAALTAGTIATDTALDIMFGLLTTDGTVYDDLVKAELVAMVQAHELPITDLLNEMASRSFHWTELLAALAAGADPATLDVLADAVVTAASITISVGTADAFFTDALHQAKLDGLLLAAGNMTLADALADLKSYSADHDVSYWAALTQLLSQAPTQATYNQIQTAIFAYEATTKDQELAQHLASSEHAHVVYDALGNPTTVAADPNAISYETVLANFYGVADASRAHFIALHSFYTALYTGTSVAQAIATATDGSTPQNTLSAAEAIYTALKFDQSNHYSTVDSGYAGLPDELHTLLLNGDAADAIFNNYYQAARYSTDPASLIPALLATIDDYVTTALGVSSGAEFDELRSLTIAYVYAAGHGDATVAPLADLYFEDLVEHLAFITVLETDDTTAVGPSTQDKQDAFNALGILATKNASDNPLQPVQDGLSYFGTLVTNGITYGLQQDGAGRGLTSVMNDPDSVDSYVELGTQIGAKVAANVFMTAVFGANPVGTALTVATFAAKGMVMLLSLSAIQTSLGPVAGIGVGYYTILGATAGLLGNIFTGFGTAAGETVSESIDHVLDMTSAIGSGNAADIALAGTEVYFDYIKLLTGSDLRHYGEVAEHMVDLYNHLEDGNLDAAVADIQAMGESFLDIIIENPYLGVVSNKIMEYASTVNNALSLMGDSFTLLGQNLVTGALLVGTALDTAGNVLRDVAHSIGNFAEDVWDAVGSVFDGYIRGATVFADANYNGVLDPGEAFAITDANGHYTLTNANGPLVATGGIDTATGLAFDGRLIAPEGATTISAITTLIQKVAQRGTGDPVAAQAVVAAALGLSTTIDLDDFDAIAGVKAGVAGAVEIFARAATVLNTVALLEAAGATTNPFDIIASQLTAASTAGTTVDLSNATTIAAIAASSGVSAGVASTVTQLVIASNRLLTESAAAAGNDALALLRAITAVSISAQGETSDALHAAGTDAAALAGVLNSYTGTSLANHVTANLDNVGDFEDPDGTVSLKVGAGSHGIELDFDAASGITGQWVRFEAQHASVPGGVTLLVYAVDAAGNLVARSDHHTGADVTLESATLATVGAVTDDHGNTLFLGAQSVYLTAGEQLRFAVLSGNHVIDMSASINFATLTSGALQLSVGGLTINAITNDTLSEGAELAGYQRDSNSPLLYLHHGDMLTVDMTGSTAHTNTLGFVHIDVDGSGGWSVGGVAYGDTIDFQHAVQSALDTGFSTAAGGTFSTSATWTVAGSDGFYAPVLLTQTGEIFVVGTGNAGGYEYIRMYGENTFGFEDLAYNQGSDFDYNDMVMRLTPVTGHFVG</sequence>
<gene>
    <name evidence="1" type="ORF">GCM10007301_43490</name>
</gene>
<comment type="caution">
    <text evidence="1">The sequence shown here is derived from an EMBL/GenBank/DDBJ whole genome shotgun (WGS) entry which is preliminary data.</text>
</comment>
<name>A0A917CA59_9HYPH</name>